<dbReference type="GO" id="GO:0009094">
    <property type="term" value="P:L-phenylalanine biosynthetic process"/>
    <property type="evidence" value="ECO:0007669"/>
    <property type="project" value="UniProtKB-KW"/>
</dbReference>
<keyword evidence="3" id="KW-0028">Amino-acid biosynthesis</keyword>
<dbReference type="CDD" id="cd04905">
    <property type="entry name" value="ACT_CM-PDT"/>
    <property type="match status" value="1"/>
</dbReference>
<feature type="region of interest" description="Disordered" evidence="8">
    <location>
        <begin position="1"/>
        <end position="20"/>
    </location>
</feature>
<protein>
    <recommendedName>
        <fullName evidence="2">prephenate dehydratase</fullName>
        <ecNumber evidence="2">4.2.1.51</ecNumber>
    </recommendedName>
</protein>
<dbReference type="GO" id="GO:0005737">
    <property type="term" value="C:cytoplasm"/>
    <property type="evidence" value="ECO:0007669"/>
    <property type="project" value="TreeGrafter"/>
</dbReference>
<name>A0A0G4N4P7_VERLO</name>
<evidence type="ECO:0000313" key="11">
    <source>
        <dbReference type="EMBL" id="CRK41443.1"/>
    </source>
</evidence>
<dbReference type="PROSITE" id="PS51671">
    <property type="entry name" value="ACT"/>
    <property type="match status" value="1"/>
</dbReference>
<evidence type="ECO:0000256" key="5">
    <source>
        <dbReference type="ARBA" id="ARBA00023222"/>
    </source>
</evidence>
<evidence type="ECO:0000256" key="4">
    <source>
        <dbReference type="ARBA" id="ARBA00023141"/>
    </source>
</evidence>
<dbReference type="FunFam" id="3.40.190.10:FF:000034">
    <property type="entry name" value="Chorismate mutase/prephenate dehydratase"/>
    <property type="match status" value="1"/>
</dbReference>
<dbReference type="Proteomes" id="UP000045706">
    <property type="component" value="Unassembled WGS sequence"/>
</dbReference>
<evidence type="ECO:0000259" key="9">
    <source>
        <dbReference type="PROSITE" id="PS51171"/>
    </source>
</evidence>
<feature type="compositionally biased region" description="Low complexity" evidence="8">
    <location>
        <begin position="117"/>
        <end position="133"/>
    </location>
</feature>
<dbReference type="InterPro" id="IPR045865">
    <property type="entry name" value="ACT-like_dom_sf"/>
</dbReference>
<keyword evidence="4" id="KW-0057">Aromatic amino acid biosynthesis</keyword>
<evidence type="ECO:0000256" key="8">
    <source>
        <dbReference type="SAM" id="MobiDB-lite"/>
    </source>
</evidence>
<feature type="domain" description="Prephenate dehydratase" evidence="9">
    <location>
        <begin position="8"/>
        <end position="249"/>
    </location>
</feature>
<gene>
    <name evidence="11" type="ORF">BN1723_005138</name>
</gene>
<evidence type="ECO:0000259" key="10">
    <source>
        <dbReference type="PROSITE" id="PS51671"/>
    </source>
</evidence>
<accession>A0A0G4N4P7</accession>
<dbReference type="CDD" id="cd13532">
    <property type="entry name" value="PBP2_PDT_like"/>
    <property type="match status" value="1"/>
</dbReference>
<dbReference type="InterPro" id="IPR002912">
    <property type="entry name" value="ACT_dom"/>
</dbReference>
<dbReference type="PANTHER" id="PTHR21022">
    <property type="entry name" value="PREPHENATE DEHYDRATASE P PROTEIN"/>
    <property type="match status" value="1"/>
</dbReference>
<proteinExistence type="predicted"/>
<feature type="region of interest" description="Disordered" evidence="8">
    <location>
        <begin position="117"/>
        <end position="159"/>
    </location>
</feature>
<dbReference type="SUPFAM" id="SSF53850">
    <property type="entry name" value="Periplasmic binding protein-like II"/>
    <property type="match status" value="2"/>
</dbReference>
<feature type="domain" description="ACT" evidence="10">
    <location>
        <begin position="275"/>
        <end position="357"/>
    </location>
</feature>
<dbReference type="SUPFAM" id="SSF55021">
    <property type="entry name" value="ACT-like"/>
    <property type="match status" value="1"/>
</dbReference>
<evidence type="ECO:0000256" key="6">
    <source>
        <dbReference type="ARBA" id="ARBA00023239"/>
    </source>
</evidence>
<dbReference type="Gene3D" id="3.40.190.10">
    <property type="entry name" value="Periplasmic binding protein-like II"/>
    <property type="match status" value="2"/>
</dbReference>
<evidence type="ECO:0000256" key="1">
    <source>
        <dbReference type="ARBA" id="ARBA00004741"/>
    </source>
</evidence>
<reference evidence="12" key="1">
    <citation type="submission" date="2015-05" db="EMBL/GenBank/DDBJ databases">
        <authorList>
            <person name="Fogelqvist Johan"/>
        </authorList>
    </citation>
    <scope>NUCLEOTIDE SEQUENCE [LARGE SCALE GENOMIC DNA]</scope>
</reference>
<keyword evidence="6" id="KW-0456">Lyase</keyword>
<dbReference type="EMBL" id="CVQI01032496">
    <property type="protein sequence ID" value="CRK41443.1"/>
    <property type="molecule type" value="Genomic_DNA"/>
</dbReference>
<dbReference type="PANTHER" id="PTHR21022:SF19">
    <property type="entry name" value="PREPHENATE DEHYDRATASE-RELATED"/>
    <property type="match status" value="1"/>
</dbReference>
<comment type="pathway">
    <text evidence="1">Amino-acid biosynthesis; L-phenylalanine biosynthesis; phenylpyruvate from prephenate: step 1/1.</text>
</comment>
<dbReference type="InterPro" id="IPR001086">
    <property type="entry name" value="Preph_deHydtase"/>
</dbReference>
<dbReference type="PROSITE" id="PS51171">
    <property type="entry name" value="PREPHENATE_DEHYDR_3"/>
    <property type="match status" value="1"/>
</dbReference>
<keyword evidence="5" id="KW-0584">Phenylalanine biosynthesis</keyword>
<evidence type="ECO:0000256" key="7">
    <source>
        <dbReference type="ARBA" id="ARBA00047848"/>
    </source>
</evidence>
<dbReference type="EC" id="4.2.1.51" evidence="2"/>
<sequence>MTQSSWPLKQSAGKTRAKSSQASLQVFPESDWELKPLVTIPDIFAAVQAGHVTYGVVPFENSTNGSVVFTLDCFADRHALSPNIAVCGENYLDVHHFLVGHLPPNANTAGASRLVTAPPESTTAAPTSVSALSNSSAPGSGACTPTASEPHPPKPRAKPVTDLTHIRRLYSHPQAWGQCSAFLQTYLKGVEAIDVSSTSRAAALVAKDETGTSAAISSEIAAQLHGIDVLAASIEDRSDNTTRFFVIRKEDFELSKTPLPPKLCQSDVGTTKSMVSFMVPHTAPGALADVLSAFRAAGLNLTSINSRPSLEEPFQYVFFVEFEGHRRVGLDFHDGMLNWSDEDTAFAQDKFAKWVGFHDDALSSCNLRARDPKHKKVLTRESEDREWNEKYGEKGAKLIRQTVEDNVADYEHLKKFALSV</sequence>
<dbReference type="GO" id="GO:0004664">
    <property type="term" value="F:prephenate dehydratase activity"/>
    <property type="evidence" value="ECO:0007669"/>
    <property type="project" value="UniProtKB-EC"/>
</dbReference>
<organism evidence="11 12">
    <name type="scientific">Verticillium longisporum</name>
    <name type="common">Verticillium dahliae var. longisporum</name>
    <dbReference type="NCBI Taxonomy" id="100787"/>
    <lineage>
        <taxon>Eukaryota</taxon>
        <taxon>Fungi</taxon>
        <taxon>Dikarya</taxon>
        <taxon>Ascomycota</taxon>
        <taxon>Pezizomycotina</taxon>
        <taxon>Sordariomycetes</taxon>
        <taxon>Hypocreomycetidae</taxon>
        <taxon>Glomerellales</taxon>
        <taxon>Plectosphaerellaceae</taxon>
        <taxon>Verticillium</taxon>
    </lineage>
</organism>
<evidence type="ECO:0000256" key="2">
    <source>
        <dbReference type="ARBA" id="ARBA00013147"/>
    </source>
</evidence>
<dbReference type="AlphaFoldDB" id="A0A0G4N4P7"/>
<evidence type="ECO:0000256" key="3">
    <source>
        <dbReference type="ARBA" id="ARBA00022605"/>
    </source>
</evidence>
<comment type="catalytic activity">
    <reaction evidence="7">
        <text>prephenate + H(+) = 3-phenylpyruvate + CO2 + H2O</text>
        <dbReference type="Rhea" id="RHEA:21648"/>
        <dbReference type="ChEBI" id="CHEBI:15377"/>
        <dbReference type="ChEBI" id="CHEBI:15378"/>
        <dbReference type="ChEBI" id="CHEBI:16526"/>
        <dbReference type="ChEBI" id="CHEBI:18005"/>
        <dbReference type="ChEBI" id="CHEBI:29934"/>
        <dbReference type="EC" id="4.2.1.51"/>
    </reaction>
</comment>
<dbReference type="Pfam" id="PF00800">
    <property type="entry name" value="PDT"/>
    <property type="match status" value="2"/>
</dbReference>
<dbReference type="Gene3D" id="3.30.70.260">
    <property type="match status" value="1"/>
</dbReference>
<evidence type="ECO:0000313" key="12">
    <source>
        <dbReference type="Proteomes" id="UP000045706"/>
    </source>
</evidence>
<feature type="compositionally biased region" description="Polar residues" evidence="8">
    <location>
        <begin position="134"/>
        <end position="147"/>
    </location>
</feature>
<dbReference type="Pfam" id="PF01842">
    <property type="entry name" value="ACT"/>
    <property type="match status" value="1"/>
</dbReference>